<accession>A0A5H5YHW8</accession>
<comment type="caution">
    <text evidence="4">The sequence shown here is derived from an EMBL/GenBank/DDBJ whole genome shotgun (WGS) entry which is preliminary data.</text>
</comment>
<organism evidence="4">
    <name type="scientific">Salmonella enterica subsp. enterica serovar Chester</name>
    <dbReference type="NCBI Taxonomy" id="149386"/>
    <lineage>
        <taxon>Bacteria</taxon>
        <taxon>Pseudomonadati</taxon>
        <taxon>Pseudomonadota</taxon>
        <taxon>Gammaproteobacteria</taxon>
        <taxon>Enterobacterales</taxon>
        <taxon>Enterobacteriaceae</taxon>
        <taxon>Salmonella</taxon>
    </lineage>
</organism>
<evidence type="ECO:0000313" key="3">
    <source>
        <dbReference type="EMBL" id="EBW4064797.1"/>
    </source>
</evidence>
<dbReference type="EMBL" id="AAMIYH010000032">
    <property type="protein sequence ID" value="EDH8304411.1"/>
    <property type="molecule type" value="Genomic_DNA"/>
</dbReference>
<proteinExistence type="predicted"/>
<evidence type="ECO:0000313" key="2">
    <source>
        <dbReference type="EMBL" id="EBR9855254.1"/>
    </source>
</evidence>
<evidence type="ECO:0000313" key="1">
    <source>
        <dbReference type="EMBL" id="EAC0256936.1"/>
    </source>
</evidence>
<dbReference type="Proteomes" id="UP000839816">
    <property type="component" value="Unassembled WGS sequence"/>
</dbReference>
<dbReference type="EMBL" id="AAAGNC010000010">
    <property type="protein sequence ID" value="EAC0256936.1"/>
    <property type="molecule type" value="Genomic_DNA"/>
</dbReference>
<dbReference type="EMBL" id="AALTSX010000005">
    <property type="protein sequence ID" value="EDD2822904.1"/>
    <property type="molecule type" value="Genomic_DNA"/>
</dbReference>
<evidence type="ECO:0000313" key="5">
    <source>
        <dbReference type="EMBL" id="EDH8304411.1"/>
    </source>
</evidence>
<reference evidence="4" key="1">
    <citation type="submission" date="2019-10" db="EMBL/GenBank/DDBJ databases">
        <authorList>
            <person name="Ashton P.M."/>
            <person name="Dallman T."/>
            <person name="Nair S."/>
            <person name="De Pinna E."/>
            <person name="Peters T."/>
            <person name="Grant K."/>
        </authorList>
    </citation>
    <scope>NUCLEOTIDE SEQUENCE</scope>
    <source>
        <strain evidence="3">127409</strain>
        <strain evidence="2">296838</strain>
        <strain evidence="5">368335</strain>
        <strain evidence="1">634658</strain>
        <strain evidence="4">816209</strain>
    </source>
</reference>
<sequence length="87" mass="10464">MLTTKQRQDIIFLAAIAWFHARNLNLTKCEKKSFTDDLLFKILSLATQPSIYVNICHQDMFEYEMEYEPFTIEEIRLVLNQPIRYFI</sequence>
<dbReference type="EMBL" id="AAHIFV010000069">
    <property type="protein sequence ID" value="EBW4064797.1"/>
    <property type="molecule type" value="Genomic_DNA"/>
</dbReference>
<name>A0A5H5YHW8_SALET</name>
<dbReference type="AlphaFoldDB" id="A0A5H5YHW8"/>
<dbReference type="EMBL" id="AAGUAT010000004">
    <property type="protein sequence ID" value="EBR9855254.1"/>
    <property type="molecule type" value="Genomic_DNA"/>
</dbReference>
<protein>
    <submittedName>
        <fullName evidence="4">Uncharacterized protein</fullName>
    </submittedName>
</protein>
<gene>
    <name evidence="5" type="ORF">CB695_23395</name>
    <name evidence="3" type="ORF">DPJ30_23685</name>
    <name evidence="2" type="ORF">DS524_05370</name>
    <name evidence="1" type="ORF">EHE49_09780</name>
    <name evidence="4" type="ORF">GA754_09830</name>
</gene>
<evidence type="ECO:0000313" key="4">
    <source>
        <dbReference type="EMBL" id="EDD2822904.1"/>
    </source>
</evidence>